<dbReference type="EMBL" id="JAEVFJ010000041">
    <property type="protein sequence ID" value="KAH8087152.1"/>
    <property type="molecule type" value="Genomic_DNA"/>
</dbReference>
<protein>
    <submittedName>
        <fullName evidence="1">Uncharacterized protein</fullName>
    </submittedName>
</protein>
<keyword evidence="2" id="KW-1185">Reference proteome</keyword>
<accession>A0A8K0UFW5</accession>
<evidence type="ECO:0000313" key="2">
    <source>
        <dbReference type="Proteomes" id="UP000813824"/>
    </source>
</evidence>
<comment type="caution">
    <text evidence="1">The sequence shown here is derived from an EMBL/GenBank/DDBJ whole genome shotgun (WGS) entry which is preliminary data.</text>
</comment>
<dbReference type="Proteomes" id="UP000813824">
    <property type="component" value="Unassembled WGS sequence"/>
</dbReference>
<name>A0A8K0UFW5_9AGAR</name>
<proteinExistence type="predicted"/>
<gene>
    <name evidence="1" type="ORF">BXZ70DRAFT_541427</name>
</gene>
<organism evidence="1 2">
    <name type="scientific">Cristinia sonorae</name>
    <dbReference type="NCBI Taxonomy" id="1940300"/>
    <lineage>
        <taxon>Eukaryota</taxon>
        <taxon>Fungi</taxon>
        <taxon>Dikarya</taxon>
        <taxon>Basidiomycota</taxon>
        <taxon>Agaricomycotina</taxon>
        <taxon>Agaricomycetes</taxon>
        <taxon>Agaricomycetidae</taxon>
        <taxon>Agaricales</taxon>
        <taxon>Pleurotineae</taxon>
        <taxon>Stephanosporaceae</taxon>
        <taxon>Cristinia</taxon>
    </lineage>
</organism>
<sequence>MSMLLNDEVAFCSCISGASEGVPLDEPFPLPWSKPDDMSDAEWDKMIYDWYCPLSEPLAQLPPEWRHCPKTNPRPPLLHFGLVISEACFDEYIERTFSKNGSNASMCLMQDELAASAQCKHIFITDPISYSPLRRVVVSLYSNYNYRKYRLYPEDEEDVINDLREALNLGKEVKAMWYLNALEVLNPQVMQRRNS</sequence>
<dbReference type="OrthoDB" id="3266090at2759"/>
<evidence type="ECO:0000313" key="1">
    <source>
        <dbReference type="EMBL" id="KAH8087152.1"/>
    </source>
</evidence>
<reference evidence="1" key="1">
    <citation type="journal article" date="2021" name="New Phytol.">
        <title>Evolutionary innovations through gain and loss of genes in the ectomycorrhizal Boletales.</title>
        <authorList>
            <person name="Wu G."/>
            <person name="Miyauchi S."/>
            <person name="Morin E."/>
            <person name="Kuo A."/>
            <person name="Drula E."/>
            <person name="Varga T."/>
            <person name="Kohler A."/>
            <person name="Feng B."/>
            <person name="Cao Y."/>
            <person name="Lipzen A."/>
            <person name="Daum C."/>
            <person name="Hundley H."/>
            <person name="Pangilinan J."/>
            <person name="Johnson J."/>
            <person name="Barry K."/>
            <person name="LaButti K."/>
            <person name="Ng V."/>
            <person name="Ahrendt S."/>
            <person name="Min B."/>
            <person name="Choi I.G."/>
            <person name="Park H."/>
            <person name="Plett J.M."/>
            <person name="Magnuson J."/>
            <person name="Spatafora J.W."/>
            <person name="Nagy L.G."/>
            <person name="Henrissat B."/>
            <person name="Grigoriev I.V."/>
            <person name="Yang Z.L."/>
            <person name="Xu J."/>
            <person name="Martin F.M."/>
        </authorList>
    </citation>
    <scope>NUCLEOTIDE SEQUENCE</scope>
    <source>
        <strain evidence="1">KKN 215</strain>
    </source>
</reference>
<dbReference type="AlphaFoldDB" id="A0A8K0UFW5"/>